<reference evidence="2" key="1">
    <citation type="journal article" date="2014" name="Int. J. Syst. Evol. Microbiol.">
        <title>Complete genome sequence of Corynebacterium casei LMG S-19264T (=DSM 44701T), isolated from a smear-ripened cheese.</title>
        <authorList>
            <consortium name="US DOE Joint Genome Institute (JGI-PGF)"/>
            <person name="Walter F."/>
            <person name="Albersmeier A."/>
            <person name="Kalinowski J."/>
            <person name="Ruckert C."/>
        </authorList>
    </citation>
    <scope>NUCLEOTIDE SEQUENCE</scope>
    <source>
        <strain evidence="2">CGMCC 4.7368</strain>
    </source>
</reference>
<evidence type="ECO:0000313" key="3">
    <source>
        <dbReference type="Proteomes" id="UP000646523"/>
    </source>
</evidence>
<keyword evidence="3" id="KW-1185">Reference proteome</keyword>
<name>A0A917Z1G0_9ACTN</name>
<sequence length="92" mass="9495">MLAHVSLQSEYTDRGHGRPSLGVVGPVDSTPSPSDIFLQGGQKQGGHKEGGTRADAASLPRSGTFGLQAGVRTRGTTLKSAASRSRSIFVST</sequence>
<organism evidence="2 3">
    <name type="scientific">Nonomuraea cavernae</name>
    <dbReference type="NCBI Taxonomy" id="2045107"/>
    <lineage>
        <taxon>Bacteria</taxon>
        <taxon>Bacillati</taxon>
        <taxon>Actinomycetota</taxon>
        <taxon>Actinomycetes</taxon>
        <taxon>Streptosporangiales</taxon>
        <taxon>Streptosporangiaceae</taxon>
        <taxon>Nonomuraea</taxon>
    </lineage>
</organism>
<dbReference type="AlphaFoldDB" id="A0A917Z1G0"/>
<comment type="caution">
    <text evidence="2">The sequence shown here is derived from an EMBL/GenBank/DDBJ whole genome shotgun (WGS) entry which is preliminary data.</text>
</comment>
<evidence type="ECO:0000313" key="2">
    <source>
        <dbReference type="EMBL" id="GGO72556.1"/>
    </source>
</evidence>
<feature type="region of interest" description="Disordered" evidence="1">
    <location>
        <begin position="1"/>
        <end position="67"/>
    </location>
</feature>
<dbReference type="EMBL" id="BMNH01000012">
    <property type="protein sequence ID" value="GGO72556.1"/>
    <property type="molecule type" value="Genomic_DNA"/>
</dbReference>
<reference evidence="2" key="2">
    <citation type="submission" date="2020-09" db="EMBL/GenBank/DDBJ databases">
        <authorList>
            <person name="Sun Q."/>
            <person name="Zhou Y."/>
        </authorList>
    </citation>
    <scope>NUCLEOTIDE SEQUENCE</scope>
    <source>
        <strain evidence="2">CGMCC 4.7368</strain>
    </source>
</reference>
<gene>
    <name evidence="2" type="ORF">GCM10012289_40830</name>
</gene>
<feature type="compositionally biased region" description="Polar residues" evidence="1">
    <location>
        <begin position="1"/>
        <end position="10"/>
    </location>
</feature>
<accession>A0A917Z1G0</accession>
<proteinExistence type="predicted"/>
<dbReference type="Proteomes" id="UP000646523">
    <property type="component" value="Unassembled WGS sequence"/>
</dbReference>
<protein>
    <submittedName>
        <fullName evidence="2">Uncharacterized protein</fullName>
    </submittedName>
</protein>
<evidence type="ECO:0000256" key="1">
    <source>
        <dbReference type="SAM" id="MobiDB-lite"/>
    </source>
</evidence>